<evidence type="ECO:0000256" key="5">
    <source>
        <dbReference type="ARBA" id="ARBA00023077"/>
    </source>
</evidence>
<comment type="similarity">
    <text evidence="8">Belongs to the TonB-dependent receptor family.</text>
</comment>
<evidence type="ECO:0000256" key="3">
    <source>
        <dbReference type="ARBA" id="ARBA00022452"/>
    </source>
</evidence>
<dbReference type="EMBL" id="JAMPKX010000010">
    <property type="protein sequence ID" value="MEP0949146.1"/>
    <property type="molecule type" value="Genomic_DNA"/>
</dbReference>
<dbReference type="Proteomes" id="UP001482513">
    <property type="component" value="Unassembled WGS sequence"/>
</dbReference>
<keyword evidence="7 8" id="KW-0998">Cell outer membrane</keyword>
<dbReference type="SUPFAM" id="SSF56935">
    <property type="entry name" value="Porins"/>
    <property type="match status" value="1"/>
</dbReference>
<protein>
    <submittedName>
        <fullName evidence="10">TonB-dependent receptor</fullName>
    </submittedName>
</protein>
<dbReference type="InterPro" id="IPR000531">
    <property type="entry name" value="Beta-barrel_TonB"/>
</dbReference>
<dbReference type="Pfam" id="PF00593">
    <property type="entry name" value="TonB_dep_Rec_b-barrel"/>
    <property type="match status" value="1"/>
</dbReference>
<gene>
    <name evidence="10" type="ORF">NC992_19865</name>
</gene>
<keyword evidence="2 8" id="KW-0813">Transport</keyword>
<keyword evidence="6 8" id="KW-0472">Membrane</keyword>
<dbReference type="RefSeq" id="WP_190694203.1">
    <property type="nucleotide sequence ID" value="NZ_JAMPKX010000010.1"/>
</dbReference>
<comment type="subcellular location">
    <subcellularLocation>
        <location evidence="1 8">Cell outer membrane</location>
        <topology evidence="1 8">Multi-pass membrane protein</topology>
    </subcellularLocation>
</comment>
<dbReference type="InterPro" id="IPR039426">
    <property type="entry name" value="TonB-dep_rcpt-like"/>
</dbReference>
<feature type="domain" description="TonB-dependent receptor-like beta-barrel" evidence="9">
    <location>
        <begin position="15"/>
        <end position="331"/>
    </location>
</feature>
<dbReference type="PROSITE" id="PS52016">
    <property type="entry name" value="TONB_DEPENDENT_REC_3"/>
    <property type="match status" value="1"/>
</dbReference>
<organism evidence="10 11">
    <name type="scientific">Leptolyngbya subtilissima DQ-A4</name>
    <dbReference type="NCBI Taxonomy" id="2933933"/>
    <lineage>
        <taxon>Bacteria</taxon>
        <taxon>Bacillati</taxon>
        <taxon>Cyanobacteriota</taxon>
        <taxon>Cyanophyceae</taxon>
        <taxon>Leptolyngbyales</taxon>
        <taxon>Leptolyngbyaceae</taxon>
        <taxon>Leptolyngbya group</taxon>
        <taxon>Leptolyngbya</taxon>
    </lineage>
</organism>
<keyword evidence="11" id="KW-1185">Reference proteome</keyword>
<evidence type="ECO:0000313" key="10">
    <source>
        <dbReference type="EMBL" id="MEP0949146.1"/>
    </source>
</evidence>
<keyword evidence="4 8" id="KW-0812">Transmembrane</keyword>
<name>A0ABV0K8P0_9CYAN</name>
<evidence type="ECO:0000256" key="4">
    <source>
        <dbReference type="ARBA" id="ARBA00022692"/>
    </source>
</evidence>
<evidence type="ECO:0000256" key="1">
    <source>
        <dbReference type="ARBA" id="ARBA00004571"/>
    </source>
</evidence>
<evidence type="ECO:0000256" key="7">
    <source>
        <dbReference type="ARBA" id="ARBA00023237"/>
    </source>
</evidence>
<dbReference type="PANTHER" id="PTHR30069">
    <property type="entry name" value="TONB-DEPENDENT OUTER MEMBRANE RECEPTOR"/>
    <property type="match status" value="1"/>
</dbReference>
<dbReference type="InterPro" id="IPR036942">
    <property type="entry name" value="Beta-barrel_TonB_sf"/>
</dbReference>
<proteinExistence type="inferred from homology"/>
<keyword evidence="5" id="KW-0798">TonB box</keyword>
<reference evidence="10 11" key="1">
    <citation type="submission" date="2022-04" db="EMBL/GenBank/DDBJ databases">
        <title>Positive selection, recombination, and allopatry shape intraspecific diversity of widespread and dominant cyanobacteria.</title>
        <authorList>
            <person name="Wei J."/>
            <person name="Shu W."/>
            <person name="Hu C."/>
        </authorList>
    </citation>
    <scope>NUCLEOTIDE SEQUENCE [LARGE SCALE GENOMIC DNA]</scope>
    <source>
        <strain evidence="10 11">DQ-A4</strain>
    </source>
</reference>
<keyword evidence="3 8" id="KW-1134">Transmembrane beta strand</keyword>
<dbReference type="Gene3D" id="2.40.170.20">
    <property type="entry name" value="TonB-dependent receptor, beta-barrel domain"/>
    <property type="match status" value="1"/>
</dbReference>
<evidence type="ECO:0000313" key="11">
    <source>
        <dbReference type="Proteomes" id="UP001482513"/>
    </source>
</evidence>
<evidence type="ECO:0000256" key="8">
    <source>
        <dbReference type="PROSITE-ProRule" id="PRU01360"/>
    </source>
</evidence>
<accession>A0ABV0K8P0</accession>
<evidence type="ECO:0000256" key="2">
    <source>
        <dbReference type="ARBA" id="ARBA00022448"/>
    </source>
</evidence>
<evidence type="ECO:0000259" key="9">
    <source>
        <dbReference type="Pfam" id="PF00593"/>
    </source>
</evidence>
<keyword evidence="10" id="KW-0675">Receptor</keyword>
<comment type="caution">
    <text evidence="10">The sequence shown here is derived from an EMBL/GenBank/DDBJ whole genome shotgun (WGS) entry which is preliminary data.</text>
</comment>
<dbReference type="PANTHER" id="PTHR30069:SF42">
    <property type="entry name" value="FERRIC AEROBACTIN RECEPTOR"/>
    <property type="match status" value="1"/>
</dbReference>
<sequence>MGGRLQVNTSFNPEDTLSLLWGVDYVREDSSQRFNLFDPDEFDASGGLVFRKIGEVDFVPPYRLNDLGIFAQLQWDVVDRLTLSGGARYVNLNIDTDDYTTYDGNSVEGGTLTADDVVFNLGLAYEVVDSLTAFASFSQGFSLPDIGRVLGFAPPGFAVESDIDLTQPQKVDNYEIGLRGNWNTVQASVAAFYNYSSLGTRFAVSNSGPLQTVRSPQRVYGIEGALDWQPSDRWSFGGTAAWLEGADDADEDGDFTALDSLIIPPFKLTAYVENETLPGWRNRLQLLFSGDRDRGFNVGADSAPINSYITLDLLSGVRLRNGELTLGIQNLLNTQYYPVYSQYFAPFFDSDNRAGQGRTMSLSYRTTF</sequence>
<evidence type="ECO:0000256" key="6">
    <source>
        <dbReference type="ARBA" id="ARBA00023136"/>
    </source>
</evidence>